<dbReference type="Gene3D" id="2.60.40.10">
    <property type="entry name" value="Immunoglobulins"/>
    <property type="match status" value="1"/>
</dbReference>
<name>A0A8J5XGB6_DIALT</name>
<sequence>MAAEELIDSLVVEPTAVELANIQGGRREQVVTLTNRGGTPVAFKFKSNAPGQLYVRPNGGVLRAGAFTRVVIALQPAAPPDGAEPSRPKAQYAKLVVLSVQLDANGVDDERHRAAQWRTAEPTVACVLRCSLSNSPAPCACATDEAGAAAGGEAPNCCALPSSFGQGQPQREQLAGSGGARTPSPRLTQSAQPLLGGRCSPEPSAPEALISPTRPSAVVTAEARAARAARLALPAVDAASAQPPLGAGDWSSLACAGTDADSRAASPACRVTATAASPAEWACAIRPNQARPPAAGADTDRVDADLYNVRPPARDWTALNVGVLGVRPPSGPWTAHPPWVQRSGVEAAEPAQPPAGALASSSSWARISAGTLAQPAARRLCSDAATANGGRDGVASASGAPPAEALERALRELSEARAALGRAQRALERSERAQLSMRRQRDEALAKLAAANASAAAARPLPRGRGSAARLQDLAQRAARRGAHELVARPAAFAWRGLRLGAGGDVAPLALLCCALVLLFAAWIARARASYSLGEAAPQVRTAIVPVLQ</sequence>
<evidence type="ECO:0000256" key="3">
    <source>
        <dbReference type="SAM" id="Phobius"/>
    </source>
</evidence>
<evidence type="ECO:0000256" key="1">
    <source>
        <dbReference type="SAM" id="Coils"/>
    </source>
</evidence>
<keyword evidence="3" id="KW-0472">Membrane</keyword>
<evidence type="ECO:0000313" key="5">
    <source>
        <dbReference type="EMBL" id="KAG8464024.1"/>
    </source>
</evidence>
<organism evidence="5 6">
    <name type="scientific">Diacronema lutheri</name>
    <name type="common">Unicellular marine alga</name>
    <name type="synonym">Monochrysis lutheri</name>
    <dbReference type="NCBI Taxonomy" id="2081491"/>
    <lineage>
        <taxon>Eukaryota</taxon>
        <taxon>Haptista</taxon>
        <taxon>Haptophyta</taxon>
        <taxon>Pavlovophyceae</taxon>
        <taxon>Pavlovales</taxon>
        <taxon>Pavlovaceae</taxon>
        <taxon>Diacronema</taxon>
    </lineage>
</organism>
<dbReference type="Pfam" id="PF00635">
    <property type="entry name" value="Motile_Sperm"/>
    <property type="match status" value="1"/>
</dbReference>
<dbReference type="AlphaFoldDB" id="A0A8J5XGB6"/>
<dbReference type="PROSITE" id="PS50202">
    <property type="entry name" value="MSP"/>
    <property type="match status" value="1"/>
</dbReference>
<evidence type="ECO:0000259" key="4">
    <source>
        <dbReference type="PROSITE" id="PS50202"/>
    </source>
</evidence>
<evidence type="ECO:0000256" key="2">
    <source>
        <dbReference type="SAM" id="MobiDB-lite"/>
    </source>
</evidence>
<feature type="region of interest" description="Disordered" evidence="2">
    <location>
        <begin position="168"/>
        <end position="210"/>
    </location>
</feature>
<dbReference type="SUPFAM" id="SSF49354">
    <property type="entry name" value="PapD-like"/>
    <property type="match status" value="1"/>
</dbReference>
<dbReference type="InterPro" id="IPR013783">
    <property type="entry name" value="Ig-like_fold"/>
</dbReference>
<reference evidence="5" key="1">
    <citation type="submission" date="2021-05" db="EMBL/GenBank/DDBJ databases">
        <title>The genome of the haptophyte Pavlova lutheri (Diacronema luteri, Pavlovales) - a model for lipid biosynthesis in eukaryotic algae.</title>
        <authorList>
            <person name="Hulatt C.J."/>
            <person name="Posewitz M.C."/>
        </authorList>
    </citation>
    <scope>NUCLEOTIDE SEQUENCE</scope>
    <source>
        <strain evidence="5">NIVA-4/92</strain>
    </source>
</reference>
<keyword evidence="1" id="KW-0175">Coiled coil</keyword>
<dbReference type="Proteomes" id="UP000751190">
    <property type="component" value="Unassembled WGS sequence"/>
</dbReference>
<keyword evidence="3" id="KW-1133">Transmembrane helix</keyword>
<gene>
    <name evidence="5" type="ORF">KFE25_000192</name>
</gene>
<comment type="caution">
    <text evidence="5">The sequence shown here is derived from an EMBL/GenBank/DDBJ whole genome shotgun (WGS) entry which is preliminary data.</text>
</comment>
<accession>A0A8J5XGB6</accession>
<feature type="coiled-coil region" evidence="1">
    <location>
        <begin position="403"/>
        <end position="443"/>
    </location>
</feature>
<dbReference type="EMBL" id="JAGTXO010000014">
    <property type="protein sequence ID" value="KAG8464024.1"/>
    <property type="molecule type" value="Genomic_DNA"/>
</dbReference>
<keyword evidence="3" id="KW-0812">Transmembrane</keyword>
<proteinExistence type="predicted"/>
<evidence type="ECO:0000313" key="6">
    <source>
        <dbReference type="Proteomes" id="UP000751190"/>
    </source>
</evidence>
<feature type="transmembrane region" description="Helical" evidence="3">
    <location>
        <begin position="506"/>
        <end position="525"/>
    </location>
</feature>
<keyword evidence="6" id="KW-1185">Reference proteome</keyword>
<dbReference type="InterPro" id="IPR000535">
    <property type="entry name" value="MSP_dom"/>
</dbReference>
<dbReference type="InterPro" id="IPR008962">
    <property type="entry name" value="PapD-like_sf"/>
</dbReference>
<feature type="domain" description="MSP" evidence="4">
    <location>
        <begin position="9"/>
        <end position="135"/>
    </location>
</feature>
<protein>
    <recommendedName>
        <fullName evidence="4">MSP domain-containing protein</fullName>
    </recommendedName>
</protein>